<feature type="domain" description="PpiC" evidence="2">
    <location>
        <begin position="131"/>
        <end position="220"/>
    </location>
</feature>
<dbReference type="EMBL" id="LAZR01021367">
    <property type="protein sequence ID" value="KKL85575.1"/>
    <property type="molecule type" value="Genomic_DNA"/>
</dbReference>
<dbReference type="Pfam" id="PF00639">
    <property type="entry name" value="Rotamase"/>
    <property type="match status" value="1"/>
</dbReference>
<gene>
    <name evidence="3" type="ORF">LCGC14_1953370</name>
</gene>
<evidence type="ECO:0000313" key="3">
    <source>
        <dbReference type="EMBL" id="KKL85575.1"/>
    </source>
</evidence>
<reference evidence="3" key="1">
    <citation type="journal article" date="2015" name="Nature">
        <title>Complex archaea that bridge the gap between prokaryotes and eukaryotes.</title>
        <authorList>
            <person name="Spang A."/>
            <person name="Saw J.H."/>
            <person name="Jorgensen S.L."/>
            <person name="Zaremba-Niedzwiedzka K."/>
            <person name="Martijn J."/>
            <person name="Lind A.E."/>
            <person name="van Eijk R."/>
            <person name="Schleper C."/>
            <person name="Guy L."/>
            <person name="Ettema T.J."/>
        </authorList>
    </citation>
    <scope>NUCLEOTIDE SEQUENCE</scope>
</reference>
<comment type="caution">
    <text evidence="3">The sequence shown here is derived from an EMBL/GenBank/DDBJ whole genome shotgun (WGS) entry which is preliminary data.</text>
</comment>
<dbReference type="PANTHER" id="PTHR47245:SF2">
    <property type="entry name" value="PEPTIDYL-PROLYL CIS-TRANS ISOMERASE HP_0175-RELATED"/>
    <property type="match status" value="1"/>
</dbReference>
<organism evidence="3">
    <name type="scientific">marine sediment metagenome</name>
    <dbReference type="NCBI Taxonomy" id="412755"/>
    <lineage>
        <taxon>unclassified sequences</taxon>
        <taxon>metagenomes</taxon>
        <taxon>ecological metagenomes</taxon>
    </lineage>
</organism>
<proteinExistence type="predicted"/>
<feature type="region of interest" description="Disordered" evidence="1">
    <location>
        <begin position="258"/>
        <end position="277"/>
    </location>
</feature>
<evidence type="ECO:0000256" key="1">
    <source>
        <dbReference type="SAM" id="MobiDB-lite"/>
    </source>
</evidence>
<protein>
    <recommendedName>
        <fullName evidence="2">PpiC domain-containing protein</fullName>
    </recommendedName>
</protein>
<dbReference type="PROSITE" id="PS50198">
    <property type="entry name" value="PPIC_PPIASE_2"/>
    <property type="match status" value="1"/>
</dbReference>
<dbReference type="PROSITE" id="PS01096">
    <property type="entry name" value="PPIC_PPIASE_1"/>
    <property type="match status" value="1"/>
</dbReference>
<dbReference type="SUPFAM" id="SSF109998">
    <property type="entry name" value="Triger factor/SurA peptide-binding domain-like"/>
    <property type="match status" value="1"/>
</dbReference>
<name>A0A0F9HV50_9ZZZZ</name>
<dbReference type="SUPFAM" id="SSF54534">
    <property type="entry name" value="FKBP-like"/>
    <property type="match status" value="1"/>
</dbReference>
<dbReference type="InterPro" id="IPR050245">
    <property type="entry name" value="PrsA_foldase"/>
</dbReference>
<sequence>MTRLRNCTAITVLASVLALPALAQDKDTVVATVNGTDITLGHMIVMGERLPEQYQQMPDEALFEGILEQLVQQTALGQGVDTLPARAELLMENERRALLAGEVIQDKADAAVTDEALEAAYDAAYGDATPTTEFNASHILVETEEEAQALVTELEGGKDFAELAKEKSTGPSGPNGGELGWFGPGMMVTEFEDAVSGMEPGAISPPVQTQFGWHVVKLNETREKPAPTLDEVRDDLAAEIQGKAVEDAIAEATAAATIEKPEQDLDPALLRDTTLID</sequence>
<dbReference type="InterPro" id="IPR027304">
    <property type="entry name" value="Trigger_fact/SurA_dom_sf"/>
</dbReference>
<dbReference type="InterPro" id="IPR046357">
    <property type="entry name" value="PPIase_dom_sf"/>
</dbReference>
<dbReference type="InterPro" id="IPR023058">
    <property type="entry name" value="PPIase_PpiC_CS"/>
</dbReference>
<dbReference type="InterPro" id="IPR000297">
    <property type="entry name" value="PPIase_PpiC"/>
</dbReference>
<evidence type="ECO:0000259" key="2">
    <source>
        <dbReference type="PROSITE" id="PS50198"/>
    </source>
</evidence>
<dbReference type="PANTHER" id="PTHR47245">
    <property type="entry name" value="PEPTIDYLPROLYL ISOMERASE"/>
    <property type="match status" value="1"/>
</dbReference>
<dbReference type="Gene3D" id="3.10.50.40">
    <property type="match status" value="1"/>
</dbReference>
<dbReference type="GO" id="GO:0003755">
    <property type="term" value="F:peptidyl-prolyl cis-trans isomerase activity"/>
    <property type="evidence" value="ECO:0007669"/>
    <property type="project" value="InterPro"/>
</dbReference>
<dbReference type="AlphaFoldDB" id="A0A0F9HV50"/>
<accession>A0A0F9HV50</accession>